<accession>A0AAE6JDL1</accession>
<evidence type="ECO:0000313" key="4">
    <source>
        <dbReference type="EMBL" id="QEM03595.1"/>
    </source>
</evidence>
<reference evidence="4 5" key="1">
    <citation type="submission" date="2019-08" db="EMBL/GenBank/DDBJ databases">
        <title>Comparative genome analysis confer to the adaptation heavy metal polluted environment.</title>
        <authorList>
            <person name="Li Y."/>
        </authorList>
    </citation>
    <scope>NUCLEOTIDE SEQUENCE [LARGE SCALE GENOMIC DNA]</scope>
    <source>
        <strain evidence="4 5">P2</strain>
    </source>
</reference>
<dbReference type="InterPro" id="IPR041489">
    <property type="entry name" value="PDZ_6"/>
</dbReference>
<dbReference type="GO" id="GO:0004252">
    <property type="term" value="F:serine-type endopeptidase activity"/>
    <property type="evidence" value="ECO:0007669"/>
    <property type="project" value="InterPro"/>
</dbReference>
<dbReference type="PANTHER" id="PTHR43343:SF3">
    <property type="entry name" value="PROTEASE DO-LIKE 8, CHLOROPLASTIC"/>
    <property type="match status" value="1"/>
</dbReference>
<dbReference type="InterPro" id="IPR001478">
    <property type="entry name" value="PDZ"/>
</dbReference>
<dbReference type="Gene3D" id="2.40.10.120">
    <property type="match status" value="1"/>
</dbReference>
<dbReference type="Gene3D" id="2.30.42.10">
    <property type="match status" value="1"/>
</dbReference>
<sequence length="394" mass="41911">MNSPIQSELLPIKQKQNCAAVNFINYKMKRLIIYLLVMLPARGSAQATMTDLSLAAARALPAVVRVTSYLSDSLLSRRPQLPAQIGQRFDRSAYDTPVSDASGVLLSTNGYIITNAHVIAAGDSVVVILQDRRAFHATVLGIDAAADLALLKIQADGLPFLEIGNSNLVRIGDPVLAVGNPLELNSTVTAGILSARFREIDDLGAASGVNSYLQTDAASNEGMSGSALVDVSGKLIGINAAILSPTGSFSGYSFAIPSGIVKKAWLDLVAFGEVHHASLDIVLRDMDAKQAGRLKTKNVNGVLVKGVTKGGAGDLAGVRKDDILLMLDKITLENTAQCREMLAERAPGDRITLVIWRDNGQISLPVKLSVDNNSRNVAGSKGDVWPLLRTVHRK</sequence>
<keyword evidence="2" id="KW-0378">Hydrolase</keyword>
<evidence type="ECO:0000313" key="5">
    <source>
        <dbReference type="Proteomes" id="UP000250557"/>
    </source>
</evidence>
<dbReference type="InterPro" id="IPR009003">
    <property type="entry name" value="Peptidase_S1_PA"/>
</dbReference>
<dbReference type="InterPro" id="IPR051201">
    <property type="entry name" value="Chloro_Bact_Ser_Proteases"/>
</dbReference>
<organism evidence="4 5">
    <name type="scientific">Mucilaginibacter rubeus</name>
    <dbReference type="NCBI Taxonomy" id="2027860"/>
    <lineage>
        <taxon>Bacteria</taxon>
        <taxon>Pseudomonadati</taxon>
        <taxon>Bacteroidota</taxon>
        <taxon>Sphingobacteriia</taxon>
        <taxon>Sphingobacteriales</taxon>
        <taxon>Sphingobacteriaceae</taxon>
        <taxon>Mucilaginibacter</taxon>
    </lineage>
</organism>
<proteinExistence type="predicted"/>
<dbReference type="PANTHER" id="PTHR43343">
    <property type="entry name" value="PEPTIDASE S12"/>
    <property type="match status" value="1"/>
</dbReference>
<evidence type="ECO:0000259" key="3">
    <source>
        <dbReference type="SMART" id="SM00228"/>
    </source>
</evidence>
<evidence type="ECO:0000256" key="1">
    <source>
        <dbReference type="ARBA" id="ARBA00022670"/>
    </source>
</evidence>
<dbReference type="GO" id="GO:0006508">
    <property type="term" value="P:proteolysis"/>
    <property type="evidence" value="ECO:0007669"/>
    <property type="project" value="UniProtKB-KW"/>
</dbReference>
<dbReference type="EMBL" id="CP043451">
    <property type="protein sequence ID" value="QEM03595.1"/>
    <property type="molecule type" value="Genomic_DNA"/>
</dbReference>
<dbReference type="AlphaFoldDB" id="A0AAE6JDL1"/>
<dbReference type="InterPro" id="IPR001940">
    <property type="entry name" value="Peptidase_S1C"/>
</dbReference>
<name>A0AAE6JDL1_9SPHI</name>
<dbReference type="PRINTS" id="PR00834">
    <property type="entry name" value="PROTEASES2C"/>
</dbReference>
<dbReference type="SUPFAM" id="SSF50494">
    <property type="entry name" value="Trypsin-like serine proteases"/>
    <property type="match status" value="1"/>
</dbReference>
<feature type="domain" description="PDZ" evidence="3">
    <location>
        <begin position="277"/>
        <end position="359"/>
    </location>
</feature>
<dbReference type="SMART" id="SM00228">
    <property type="entry name" value="PDZ"/>
    <property type="match status" value="1"/>
</dbReference>
<dbReference type="InterPro" id="IPR036034">
    <property type="entry name" value="PDZ_sf"/>
</dbReference>
<dbReference type="Proteomes" id="UP000250557">
    <property type="component" value="Chromosome"/>
</dbReference>
<gene>
    <name evidence="4" type="ORF">DIU31_008725</name>
</gene>
<dbReference type="Pfam" id="PF17820">
    <property type="entry name" value="PDZ_6"/>
    <property type="match status" value="1"/>
</dbReference>
<keyword evidence="1" id="KW-0645">Protease</keyword>
<evidence type="ECO:0000256" key="2">
    <source>
        <dbReference type="ARBA" id="ARBA00022801"/>
    </source>
</evidence>
<protein>
    <submittedName>
        <fullName evidence="4">PDZ domain-containing protein</fullName>
    </submittedName>
</protein>
<dbReference type="Pfam" id="PF13365">
    <property type="entry name" value="Trypsin_2"/>
    <property type="match status" value="1"/>
</dbReference>
<dbReference type="SUPFAM" id="SSF50156">
    <property type="entry name" value="PDZ domain-like"/>
    <property type="match status" value="1"/>
</dbReference>